<accession>A0A072TPM6</accession>
<dbReference type="AlphaFoldDB" id="A0A072TPM6"/>
<protein>
    <submittedName>
        <fullName evidence="1 2">Uncharacterized protein</fullName>
    </submittedName>
</protein>
<reference evidence="2" key="3">
    <citation type="submission" date="2015-04" db="UniProtKB">
        <authorList>
            <consortium name="EnsemblPlants"/>
        </authorList>
    </citation>
    <scope>IDENTIFICATION</scope>
    <source>
        <strain evidence="2">cv. Jemalong A17</strain>
    </source>
</reference>
<reference evidence="1 3" key="1">
    <citation type="journal article" date="2011" name="Nature">
        <title>The Medicago genome provides insight into the evolution of rhizobial symbioses.</title>
        <authorList>
            <person name="Young N.D."/>
            <person name="Debelle F."/>
            <person name="Oldroyd G.E."/>
            <person name="Geurts R."/>
            <person name="Cannon S.B."/>
            <person name="Udvardi M.K."/>
            <person name="Benedito V.A."/>
            <person name="Mayer K.F."/>
            <person name="Gouzy J."/>
            <person name="Schoof H."/>
            <person name="Van de Peer Y."/>
            <person name="Proost S."/>
            <person name="Cook D.R."/>
            <person name="Meyers B.C."/>
            <person name="Spannagl M."/>
            <person name="Cheung F."/>
            <person name="De Mita S."/>
            <person name="Krishnakumar V."/>
            <person name="Gundlach H."/>
            <person name="Zhou S."/>
            <person name="Mudge J."/>
            <person name="Bharti A.K."/>
            <person name="Murray J.D."/>
            <person name="Naoumkina M.A."/>
            <person name="Rosen B."/>
            <person name="Silverstein K.A."/>
            <person name="Tang H."/>
            <person name="Rombauts S."/>
            <person name="Zhao P.X."/>
            <person name="Zhou P."/>
            <person name="Barbe V."/>
            <person name="Bardou P."/>
            <person name="Bechner M."/>
            <person name="Bellec A."/>
            <person name="Berger A."/>
            <person name="Berges H."/>
            <person name="Bidwell S."/>
            <person name="Bisseling T."/>
            <person name="Choisne N."/>
            <person name="Couloux A."/>
            <person name="Denny R."/>
            <person name="Deshpande S."/>
            <person name="Dai X."/>
            <person name="Doyle J.J."/>
            <person name="Dudez A.M."/>
            <person name="Farmer A.D."/>
            <person name="Fouteau S."/>
            <person name="Franken C."/>
            <person name="Gibelin C."/>
            <person name="Gish J."/>
            <person name="Goldstein S."/>
            <person name="Gonzalez A.J."/>
            <person name="Green P.J."/>
            <person name="Hallab A."/>
            <person name="Hartog M."/>
            <person name="Hua A."/>
            <person name="Humphray S.J."/>
            <person name="Jeong D.H."/>
            <person name="Jing Y."/>
            <person name="Jocker A."/>
            <person name="Kenton S.M."/>
            <person name="Kim D.J."/>
            <person name="Klee K."/>
            <person name="Lai H."/>
            <person name="Lang C."/>
            <person name="Lin S."/>
            <person name="Macmil S.L."/>
            <person name="Magdelenat G."/>
            <person name="Matthews L."/>
            <person name="McCorrison J."/>
            <person name="Monaghan E.L."/>
            <person name="Mun J.H."/>
            <person name="Najar F.Z."/>
            <person name="Nicholson C."/>
            <person name="Noirot C."/>
            <person name="O'Bleness M."/>
            <person name="Paule C.R."/>
            <person name="Poulain J."/>
            <person name="Prion F."/>
            <person name="Qin B."/>
            <person name="Qu C."/>
            <person name="Retzel E.F."/>
            <person name="Riddle C."/>
            <person name="Sallet E."/>
            <person name="Samain S."/>
            <person name="Samson N."/>
            <person name="Sanders I."/>
            <person name="Saurat O."/>
            <person name="Scarpelli C."/>
            <person name="Schiex T."/>
            <person name="Segurens B."/>
            <person name="Severin A.J."/>
            <person name="Sherrier D.J."/>
            <person name="Shi R."/>
            <person name="Sims S."/>
            <person name="Singer S.R."/>
            <person name="Sinharoy S."/>
            <person name="Sterck L."/>
            <person name="Viollet A."/>
            <person name="Wang B.B."/>
            <person name="Wang K."/>
            <person name="Wang M."/>
            <person name="Wang X."/>
            <person name="Warfsmann J."/>
            <person name="Weissenbach J."/>
            <person name="White D.D."/>
            <person name="White J.D."/>
            <person name="Wiley G.B."/>
            <person name="Wincker P."/>
            <person name="Xing Y."/>
            <person name="Yang L."/>
            <person name="Yao Z."/>
            <person name="Ying F."/>
            <person name="Zhai J."/>
            <person name="Zhou L."/>
            <person name="Zuber A."/>
            <person name="Denarie J."/>
            <person name="Dixon R.A."/>
            <person name="May G.D."/>
            <person name="Schwartz D.C."/>
            <person name="Rogers J."/>
            <person name="Quetier F."/>
            <person name="Town C.D."/>
            <person name="Roe B.A."/>
        </authorList>
    </citation>
    <scope>NUCLEOTIDE SEQUENCE [LARGE SCALE GENOMIC DNA]</scope>
    <source>
        <strain evidence="1">A17</strain>
        <strain evidence="2 3">cv. Jemalong A17</strain>
    </source>
</reference>
<proteinExistence type="predicted"/>
<dbReference type="EnsemblPlants" id="KEH19171">
    <property type="protein sequence ID" value="KEH19171"/>
    <property type="gene ID" value="MTR_8g442610"/>
</dbReference>
<gene>
    <name evidence="1" type="ordered locus">MTR_8g442610</name>
</gene>
<sequence length="75" mass="8340">MSSEGRNDAIDGSLEYEDDEIIDSLTTVPEPQHGPLPQANHIDDGVLYEGKTKIMKWKVKGNGSRQDVVVVLNCW</sequence>
<evidence type="ECO:0000313" key="2">
    <source>
        <dbReference type="EnsemblPlants" id="KEH19171"/>
    </source>
</evidence>
<organism evidence="1 3">
    <name type="scientific">Medicago truncatula</name>
    <name type="common">Barrel medic</name>
    <name type="synonym">Medicago tribuloides</name>
    <dbReference type="NCBI Taxonomy" id="3880"/>
    <lineage>
        <taxon>Eukaryota</taxon>
        <taxon>Viridiplantae</taxon>
        <taxon>Streptophyta</taxon>
        <taxon>Embryophyta</taxon>
        <taxon>Tracheophyta</taxon>
        <taxon>Spermatophyta</taxon>
        <taxon>Magnoliopsida</taxon>
        <taxon>eudicotyledons</taxon>
        <taxon>Gunneridae</taxon>
        <taxon>Pentapetalae</taxon>
        <taxon>rosids</taxon>
        <taxon>fabids</taxon>
        <taxon>Fabales</taxon>
        <taxon>Fabaceae</taxon>
        <taxon>Papilionoideae</taxon>
        <taxon>50 kb inversion clade</taxon>
        <taxon>NPAAA clade</taxon>
        <taxon>Hologalegina</taxon>
        <taxon>IRL clade</taxon>
        <taxon>Trifolieae</taxon>
        <taxon>Medicago</taxon>
    </lineage>
</organism>
<dbReference type="Proteomes" id="UP000002051">
    <property type="component" value="Chromosome 8"/>
</dbReference>
<dbReference type="HOGENOM" id="CLU_2674896_0_0_1"/>
<evidence type="ECO:0000313" key="1">
    <source>
        <dbReference type="EMBL" id="KEH19171.1"/>
    </source>
</evidence>
<dbReference type="EMBL" id="CM001224">
    <property type="protein sequence ID" value="KEH19171.1"/>
    <property type="molecule type" value="Genomic_DNA"/>
</dbReference>
<keyword evidence="3" id="KW-1185">Reference proteome</keyword>
<name>A0A072TPM6_MEDTR</name>
<reference evidence="1 3" key="2">
    <citation type="journal article" date="2014" name="BMC Genomics">
        <title>An improved genome release (version Mt4.0) for the model legume Medicago truncatula.</title>
        <authorList>
            <person name="Tang H."/>
            <person name="Krishnakumar V."/>
            <person name="Bidwell S."/>
            <person name="Rosen B."/>
            <person name="Chan A."/>
            <person name="Zhou S."/>
            <person name="Gentzbittel L."/>
            <person name="Childs K.L."/>
            <person name="Yandell M."/>
            <person name="Gundlach H."/>
            <person name="Mayer K.F."/>
            <person name="Schwartz D.C."/>
            <person name="Town C.D."/>
        </authorList>
    </citation>
    <scope>GENOME REANNOTATION</scope>
    <source>
        <strain evidence="1">A17</strain>
        <strain evidence="2 3">cv. Jemalong A17</strain>
    </source>
</reference>
<evidence type="ECO:0000313" key="3">
    <source>
        <dbReference type="Proteomes" id="UP000002051"/>
    </source>
</evidence>